<dbReference type="SUPFAM" id="SSF52540">
    <property type="entry name" value="P-loop containing nucleoside triphosphate hydrolases"/>
    <property type="match status" value="1"/>
</dbReference>
<reference evidence="1 2" key="1">
    <citation type="submission" date="2017-07" db="EMBL/GenBank/DDBJ databases">
        <title>Tamlnaduibacter salinus (Mi-7) genome sequencing.</title>
        <authorList>
            <person name="Verma A."/>
            <person name="Krishnamurthi S."/>
        </authorList>
    </citation>
    <scope>NUCLEOTIDE SEQUENCE [LARGE SCALE GENOMIC DNA]</scope>
    <source>
        <strain evidence="1 2">Mi-7</strain>
    </source>
</reference>
<evidence type="ECO:0000313" key="1">
    <source>
        <dbReference type="EMBL" id="PAV24452.1"/>
    </source>
</evidence>
<dbReference type="InterPro" id="IPR027417">
    <property type="entry name" value="P-loop_NTPase"/>
</dbReference>
<feature type="non-terminal residue" evidence="1">
    <location>
        <position position="217"/>
    </location>
</feature>
<dbReference type="Proteomes" id="UP000218332">
    <property type="component" value="Unassembled WGS sequence"/>
</dbReference>
<accession>A0A2A2HZ14</accession>
<sequence>MDELGPFDLERGRIGDLLQADPPERRWVVSDRLPQDVVGILAAAGGTGKSMATLQLAVSIATGLPWLEMTISEPGTVLMVSAEDDRQEIHRRLSRIVEHYTSVHGGMEAIQTALSRELYIFDRVGLDNRLTVKMDRAIQNTPLVGQITQCARQLPDIRLIVLDPLARFDGGDPNDNSDGTRLIESAEYIRRETGATVLLPHHVSKAGIRDPGSGQEA</sequence>
<gene>
    <name evidence="1" type="ORF">CF392_16215</name>
</gene>
<dbReference type="Gene3D" id="3.40.50.300">
    <property type="entry name" value="P-loop containing nucleotide triphosphate hydrolases"/>
    <property type="match status" value="1"/>
</dbReference>
<dbReference type="EMBL" id="NMPM01000175">
    <property type="protein sequence ID" value="PAV24452.1"/>
    <property type="molecule type" value="Genomic_DNA"/>
</dbReference>
<organism evidence="1 2">
    <name type="scientific">Tamilnaduibacter salinus</name>
    <dbReference type="NCBI Taxonomy" id="1484056"/>
    <lineage>
        <taxon>Bacteria</taxon>
        <taxon>Pseudomonadati</taxon>
        <taxon>Pseudomonadota</taxon>
        <taxon>Gammaproteobacteria</taxon>
        <taxon>Pseudomonadales</taxon>
        <taxon>Marinobacteraceae</taxon>
        <taxon>Tamilnaduibacter</taxon>
    </lineage>
</organism>
<comment type="caution">
    <text evidence="1">The sequence shown here is derived from an EMBL/GenBank/DDBJ whole genome shotgun (WGS) entry which is preliminary data.</text>
</comment>
<dbReference type="AlphaFoldDB" id="A0A2A2HZ14"/>
<keyword evidence="2" id="KW-1185">Reference proteome</keyword>
<evidence type="ECO:0000313" key="2">
    <source>
        <dbReference type="Proteomes" id="UP000218332"/>
    </source>
</evidence>
<evidence type="ECO:0008006" key="3">
    <source>
        <dbReference type="Google" id="ProtNLM"/>
    </source>
</evidence>
<dbReference type="Pfam" id="PF13481">
    <property type="entry name" value="AAA_25"/>
    <property type="match status" value="1"/>
</dbReference>
<name>A0A2A2HZ14_9GAMM</name>
<proteinExistence type="predicted"/>
<protein>
    <recommendedName>
        <fullName evidence="3">AAA domain-containing protein</fullName>
    </recommendedName>
</protein>